<gene>
    <name evidence="1" type="ORF">H0E87_030500</name>
</gene>
<evidence type="ECO:0000313" key="1">
    <source>
        <dbReference type="EMBL" id="KAH8480263.1"/>
    </source>
</evidence>
<dbReference type="AlphaFoldDB" id="A0A8T2WJE6"/>
<dbReference type="EMBL" id="JACEGQ020000019">
    <property type="protein sequence ID" value="KAH8480263.1"/>
    <property type="molecule type" value="Genomic_DNA"/>
</dbReference>
<comment type="caution">
    <text evidence="1">The sequence shown here is derived from an EMBL/GenBank/DDBJ whole genome shotgun (WGS) entry which is preliminary data.</text>
</comment>
<evidence type="ECO:0000313" key="2">
    <source>
        <dbReference type="Proteomes" id="UP000807159"/>
    </source>
</evidence>
<organism evidence="1 2">
    <name type="scientific">Populus deltoides</name>
    <name type="common">Eastern poplar</name>
    <name type="synonym">Eastern cottonwood</name>
    <dbReference type="NCBI Taxonomy" id="3696"/>
    <lineage>
        <taxon>Eukaryota</taxon>
        <taxon>Viridiplantae</taxon>
        <taxon>Streptophyta</taxon>
        <taxon>Embryophyta</taxon>
        <taxon>Tracheophyta</taxon>
        <taxon>Spermatophyta</taxon>
        <taxon>Magnoliopsida</taxon>
        <taxon>eudicotyledons</taxon>
        <taxon>Gunneridae</taxon>
        <taxon>Pentapetalae</taxon>
        <taxon>rosids</taxon>
        <taxon>fabids</taxon>
        <taxon>Malpighiales</taxon>
        <taxon>Salicaceae</taxon>
        <taxon>Saliceae</taxon>
        <taxon>Populus</taxon>
    </lineage>
</organism>
<reference evidence="1" key="1">
    <citation type="journal article" date="2021" name="J. Hered.">
        <title>Genome Assembly of Salicaceae Populus deltoides (Eastern Cottonwood) I-69 Based on Nanopore Sequencing and Hi-C Technologies.</title>
        <authorList>
            <person name="Bai S."/>
            <person name="Wu H."/>
            <person name="Zhang J."/>
            <person name="Pan Z."/>
            <person name="Zhao W."/>
            <person name="Li Z."/>
            <person name="Tong C."/>
        </authorList>
    </citation>
    <scope>NUCLEOTIDE SEQUENCE</scope>
    <source>
        <tissue evidence="1">Leaf</tissue>
    </source>
</reference>
<accession>A0A8T2WJE6</accession>
<keyword evidence="2" id="KW-1185">Reference proteome</keyword>
<dbReference type="Proteomes" id="UP000807159">
    <property type="component" value="Chromosome 19"/>
</dbReference>
<sequence>MCFCGEYDCPINTILLVDNANRSLETLKGPIDHQGQISWTLHIRCLMTFLTFNSVKCIITVANHIDFNAVHPDFGLPLLHLAVWKSSLPLVKLFLKHNAPTDFSSYLIHFKILTLEQSVYKMLMVLCLPQLISKLEIMRLPTWETNELGEEIFCYAKHGRLVELVVLFLVAREKVTYVSLVNKSSLSQNDRDSNCLDDCTTLREFIISELARLSALQVKLEICCEDDKLSSSCKEKQNLMMSALLLLEIFERAGKTIESHLQNQTPQEQVTRALQEAGFCLDDKDTNMHHVESQNICLRDWTSKKPVTSLLYALGSMDSRKLLKTIKSHLDKTEEIGELVCYYAREGVVKVAALLMVAWKKLMAVDSFDSKHGANCGRSKIRQFLMSEIEKLIDKEIQQLGKSTKIYMDKQNILSIKMSTDK</sequence>
<protein>
    <submittedName>
        <fullName evidence="1">Uncharacterized protein</fullName>
    </submittedName>
</protein>
<proteinExistence type="predicted"/>
<name>A0A8T2WJE6_POPDE</name>